<organism evidence="2 3">
    <name type="scientific">Paxillus involutus ATCC 200175</name>
    <dbReference type="NCBI Taxonomy" id="664439"/>
    <lineage>
        <taxon>Eukaryota</taxon>
        <taxon>Fungi</taxon>
        <taxon>Dikarya</taxon>
        <taxon>Basidiomycota</taxon>
        <taxon>Agaricomycotina</taxon>
        <taxon>Agaricomycetes</taxon>
        <taxon>Agaricomycetidae</taxon>
        <taxon>Boletales</taxon>
        <taxon>Paxilineae</taxon>
        <taxon>Paxillaceae</taxon>
        <taxon>Paxillus</taxon>
    </lineage>
</organism>
<dbReference type="EMBL" id="KN819855">
    <property type="protein sequence ID" value="KIJ07552.1"/>
    <property type="molecule type" value="Genomic_DNA"/>
</dbReference>
<dbReference type="PROSITE" id="PS50011">
    <property type="entry name" value="PROTEIN_KINASE_DOM"/>
    <property type="match status" value="1"/>
</dbReference>
<name>A0A0C9THX3_PAXIN</name>
<protein>
    <recommendedName>
        <fullName evidence="1">Protein kinase domain-containing protein</fullName>
    </recommendedName>
</protein>
<dbReference type="HOGENOM" id="CLU_000288_7_18_1"/>
<dbReference type="SUPFAM" id="SSF56112">
    <property type="entry name" value="Protein kinase-like (PK-like)"/>
    <property type="match status" value="1"/>
</dbReference>
<dbReference type="Pfam" id="PF07714">
    <property type="entry name" value="PK_Tyr_Ser-Thr"/>
    <property type="match status" value="1"/>
</dbReference>
<feature type="domain" description="Protein kinase" evidence="1">
    <location>
        <begin position="1"/>
        <end position="233"/>
    </location>
</feature>
<keyword evidence="3" id="KW-1185">Reference proteome</keyword>
<dbReference type="Gene3D" id="1.10.510.10">
    <property type="entry name" value="Transferase(Phosphotransferase) domain 1"/>
    <property type="match status" value="1"/>
</dbReference>
<gene>
    <name evidence="2" type="ORF">PAXINDRAFT_19262</name>
</gene>
<dbReference type="AlphaFoldDB" id="A0A0C9THX3"/>
<dbReference type="InterPro" id="IPR051681">
    <property type="entry name" value="Ser/Thr_Kinases-Pseudokinases"/>
</dbReference>
<dbReference type="InterPro" id="IPR011009">
    <property type="entry name" value="Kinase-like_dom_sf"/>
</dbReference>
<evidence type="ECO:0000259" key="1">
    <source>
        <dbReference type="PROSITE" id="PS50011"/>
    </source>
</evidence>
<dbReference type="InterPro" id="IPR000719">
    <property type="entry name" value="Prot_kinase_dom"/>
</dbReference>
<reference evidence="3" key="2">
    <citation type="submission" date="2015-01" db="EMBL/GenBank/DDBJ databases">
        <title>Evolutionary Origins and Diversification of the Mycorrhizal Mutualists.</title>
        <authorList>
            <consortium name="DOE Joint Genome Institute"/>
            <consortium name="Mycorrhizal Genomics Consortium"/>
            <person name="Kohler A."/>
            <person name="Kuo A."/>
            <person name="Nagy L.G."/>
            <person name="Floudas D."/>
            <person name="Copeland A."/>
            <person name="Barry K.W."/>
            <person name="Cichocki N."/>
            <person name="Veneault-Fourrey C."/>
            <person name="LaButti K."/>
            <person name="Lindquist E.A."/>
            <person name="Lipzen A."/>
            <person name="Lundell T."/>
            <person name="Morin E."/>
            <person name="Murat C."/>
            <person name="Riley R."/>
            <person name="Ohm R."/>
            <person name="Sun H."/>
            <person name="Tunlid A."/>
            <person name="Henrissat B."/>
            <person name="Grigoriev I.V."/>
            <person name="Hibbett D.S."/>
            <person name="Martin F."/>
        </authorList>
    </citation>
    <scope>NUCLEOTIDE SEQUENCE [LARGE SCALE GENOMIC DNA]</scope>
    <source>
        <strain evidence="3">ATCC 200175</strain>
    </source>
</reference>
<dbReference type="InterPro" id="IPR001245">
    <property type="entry name" value="Ser-Thr/Tyr_kinase_cat_dom"/>
</dbReference>
<accession>A0A0C9THX3</accession>
<dbReference type="PANTHER" id="PTHR44329">
    <property type="entry name" value="SERINE/THREONINE-PROTEIN KINASE TNNI3K-RELATED"/>
    <property type="match status" value="1"/>
</dbReference>
<proteinExistence type="predicted"/>
<dbReference type="OrthoDB" id="346907at2759"/>
<dbReference type="GO" id="GO:0004674">
    <property type="term" value="F:protein serine/threonine kinase activity"/>
    <property type="evidence" value="ECO:0007669"/>
    <property type="project" value="TreeGrafter"/>
</dbReference>
<evidence type="ECO:0000313" key="2">
    <source>
        <dbReference type="EMBL" id="KIJ07552.1"/>
    </source>
</evidence>
<sequence length="240" mass="26240">MRSVLAFSYSPSPTICSTSPFEAKGSPVESLSLSGSTPERLVLLVDISQGLQYLHSRSVVHGDLSSLRGLICVDIVHTYTSNIQANVPIRANGRAYIADFGLSRLLTALGGSTFATSYQAKGTLRWAAPELFHPNVQVSGDEDNPPRIPPTPRSDIYSFGGIMLQVLTGKIPYHYYPRDGRILFALSQGETPKRPSGALVTDRQWTSIERCWMSVESRPSDDEVVGFTKNELVQVVLPQG</sequence>
<evidence type="ECO:0000313" key="3">
    <source>
        <dbReference type="Proteomes" id="UP000053647"/>
    </source>
</evidence>
<reference evidence="2 3" key="1">
    <citation type="submission" date="2014-06" db="EMBL/GenBank/DDBJ databases">
        <authorList>
            <consortium name="DOE Joint Genome Institute"/>
            <person name="Kuo A."/>
            <person name="Kohler A."/>
            <person name="Nagy L.G."/>
            <person name="Floudas D."/>
            <person name="Copeland A."/>
            <person name="Barry K.W."/>
            <person name="Cichocki N."/>
            <person name="Veneault-Fourrey C."/>
            <person name="LaButti K."/>
            <person name="Lindquist E.A."/>
            <person name="Lipzen A."/>
            <person name="Lundell T."/>
            <person name="Morin E."/>
            <person name="Murat C."/>
            <person name="Sun H."/>
            <person name="Tunlid A."/>
            <person name="Henrissat B."/>
            <person name="Grigoriev I.V."/>
            <person name="Hibbett D.S."/>
            <person name="Martin F."/>
            <person name="Nordberg H.P."/>
            <person name="Cantor M.N."/>
            <person name="Hua S.X."/>
        </authorList>
    </citation>
    <scope>NUCLEOTIDE SEQUENCE [LARGE SCALE GENOMIC DNA]</scope>
    <source>
        <strain evidence="2 3">ATCC 200175</strain>
    </source>
</reference>
<dbReference type="GO" id="GO:0005524">
    <property type="term" value="F:ATP binding"/>
    <property type="evidence" value="ECO:0007669"/>
    <property type="project" value="InterPro"/>
</dbReference>
<dbReference type="Proteomes" id="UP000053647">
    <property type="component" value="Unassembled WGS sequence"/>
</dbReference>